<accession>A0ABS8T9E7</accession>
<evidence type="ECO:0000313" key="2">
    <source>
        <dbReference type="Proteomes" id="UP000823775"/>
    </source>
</evidence>
<dbReference type="Proteomes" id="UP000823775">
    <property type="component" value="Unassembled WGS sequence"/>
</dbReference>
<protein>
    <submittedName>
        <fullName evidence="1">Uncharacterized protein</fullName>
    </submittedName>
</protein>
<proteinExistence type="predicted"/>
<keyword evidence="2" id="KW-1185">Reference proteome</keyword>
<dbReference type="EMBL" id="JACEIK010001293">
    <property type="protein sequence ID" value="MCD7468044.1"/>
    <property type="molecule type" value="Genomic_DNA"/>
</dbReference>
<reference evidence="1 2" key="1">
    <citation type="journal article" date="2021" name="BMC Genomics">
        <title>Datura genome reveals duplications of psychoactive alkaloid biosynthetic genes and high mutation rate following tissue culture.</title>
        <authorList>
            <person name="Rajewski A."/>
            <person name="Carter-House D."/>
            <person name="Stajich J."/>
            <person name="Litt A."/>
        </authorList>
    </citation>
    <scope>NUCLEOTIDE SEQUENCE [LARGE SCALE GENOMIC DNA]</scope>
    <source>
        <strain evidence="1">AR-01</strain>
    </source>
</reference>
<comment type="caution">
    <text evidence="1">The sequence shown here is derived from an EMBL/GenBank/DDBJ whole genome shotgun (WGS) entry which is preliminary data.</text>
</comment>
<name>A0ABS8T9E7_DATST</name>
<evidence type="ECO:0000313" key="1">
    <source>
        <dbReference type="EMBL" id="MCD7468044.1"/>
    </source>
</evidence>
<organism evidence="1 2">
    <name type="scientific">Datura stramonium</name>
    <name type="common">Jimsonweed</name>
    <name type="synonym">Common thornapple</name>
    <dbReference type="NCBI Taxonomy" id="4076"/>
    <lineage>
        <taxon>Eukaryota</taxon>
        <taxon>Viridiplantae</taxon>
        <taxon>Streptophyta</taxon>
        <taxon>Embryophyta</taxon>
        <taxon>Tracheophyta</taxon>
        <taxon>Spermatophyta</taxon>
        <taxon>Magnoliopsida</taxon>
        <taxon>eudicotyledons</taxon>
        <taxon>Gunneridae</taxon>
        <taxon>Pentapetalae</taxon>
        <taxon>asterids</taxon>
        <taxon>lamiids</taxon>
        <taxon>Solanales</taxon>
        <taxon>Solanaceae</taxon>
        <taxon>Solanoideae</taxon>
        <taxon>Datureae</taxon>
        <taxon>Datura</taxon>
    </lineage>
</organism>
<sequence length="110" mass="12545">MLIVDGRGRASKVVDLVTSTNRGLHHIVSDELEPRVTKVKGRPMGSSRQNVGSPILIDDPVSINIKESQWKVEVVHNYRNWRCRRDGRAKIREAIAMPARRKTRRCSLSM</sequence>
<gene>
    <name evidence="1" type="ORF">HAX54_005831</name>
</gene>